<sequence>MENELWNLKVKEYNMVAYTQRFNELDLMCPRMVEPKSVKIDAYIRGLSDNIKGEVTTSKSTNLNEANNQKQGNGRAMITAPNKGKVYSRSLHVYERCFTFHVGQCTIKFHKCGKIGHKARYCKEKNVATGRNTQPIWTCYDYGEQSHARNRCLKKVKQEEVEKLVAELIRLRMLSRRVRMWLRVISCIKARKYIERGCHLFVAHVTEKKSKENRLEDVPVIRDFLEVIPDDFPGLPLPRQVEFRIDLVPGAAPVARAPYQLAPSKMRELS</sequence>
<dbReference type="PANTHER" id="PTHR15503">
    <property type="entry name" value="LDOC1 RELATED"/>
    <property type="match status" value="1"/>
</dbReference>
<keyword evidence="1" id="KW-0695">RNA-directed DNA polymerase</keyword>
<proteinExistence type="predicted"/>
<dbReference type="PANTHER" id="PTHR15503:SF42">
    <property type="entry name" value="ZINC FINGER, CCHC-TYPE, RETROTRANSPOSON GAG DOMAIN, ASPARTIC PEPTIDASE DOMAIN PROTEIN-RELATED"/>
    <property type="match status" value="1"/>
</dbReference>
<name>A0A699JFR6_TANCI</name>
<comment type="caution">
    <text evidence="1">The sequence shown here is derived from an EMBL/GenBank/DDBJ whole genome shotgun (WGS) entry which is preliminary data.</text>
</comment>
<dbReference type="GO" id="GO:0003964">
    <property type="term" value="F:RNA-directed DNA polymerase activity"/>
    <property type="evidence" value="ECO:0007669"/>
    <property type="project" value="UniProtKB-KW"/>
</dbReference>
<keyword evidence="1" id="KW-0808">Transferase</keyword>
<reference evidence="1" key="1">
    <citation type="journal article" date="2019" name="Sci. Rep.">
        <title>Draft genome of Tanacetum cinerariifolium, the natural source of mosquito coil.</title>
        <authorList>
            <person name="Yamashiro T."/>
            <person name="Shiraishi A."/>
            <person name="Satake H."/>
            <person name="Nakayama K."/>
        </authorList>
    </citation>
    <scope>NUCLEOTIDE SEQUENCE</scope>
</reference>
<dbReference type="AlphaFoldDB" id="A0A699JFR6"/>
<dbReference type="InterPro" id="IPR032567">
    <property type="entry name" value="RTL1-rel"/>
</dbReference>
<protein>
    <submittedName>
        <fullName evidence="1">Putative reverse transcriptase domain-containing protein</fullName>
    </submittedName>
</protein>
<keyword evidence="1" id="KW-0548">Nucleotidyltransferase</keyword>
<organism evidence="1">
    <name type="scientific">Tanacetum cinerariifolium</name>
    <name type="common">Dalmatian daisy</name>
    <name type="synonym">Chrysanthemum cinerariifolium</name>
    <dbReference type="NCBI Taxonomy" id="118510"/>
    <lineage>
        <taxon>Eukaryota</taxon>
        <taxon>Viridiplantae</taxon>
        <taxon>Streptophyta</taxon>
        <taxon>Embryophyta</taxon>
        <taxon>Tracheophyta</taxon>
        <taxon>Spermatophyta</taxon>
        <taxon>Magnoliopsida</taxon>
        <taxon>eudicotyledons</taxon>
        <taxon>Gunneridae</taxon>
        <taxon>Pentapetalae</taxon>
        <taxon>asterids</taxon>
        <taxon>campanulids</taxon>
        <taxon>Asterales</taxon>
        <taxon>Asteraceae</taxon>
        <taxon>Asteroideae</taxon>
        <taxon>Anthemideae</taxon>
        <taxon>Anthemidinae</taxon>
        <taxon>Tanacetum</taxon>
    </lineage>
</organism>
<accession>A0A699JFR6</accession>
<gene>
    <name evidence="1" type="ORF">Tci_603270</name>
</gene>
<evidence type="ECO:0000313" key="1">
    <source>
        <dbReference type="EMBL" id="GFA31298.1"/>
    </source>
</evidence>
<dbReference type="Gene3D" id="4.10.60.10">
    <property type="entry name" value="Zinc finger, CCHC-type"/>
    <property type="match status" value="1"/>
</dbReference>
<dbReference type="EMBL" id="BKCJ010402812">
    <property type="protein sequence ID" value="GFA31298.1"/>
    <property type="molecule type" value="Genomic_DNA"/>
</dbReference>